<dbReference type="Proteomes" id="UP000622610">
    <property type="component" value="Unassembled WGS sequence"/>
</dbReference>
<dbReference type="InterPro" id="IPR029052">
    <property type="entry name" value="Metallo-depent_PP-like"/>
</dbReference>
<dbReference type="GO" id="GO:0008758">
    <property type="term" value="F:UDP-2,3-diacylglucosamine hydrolase activity"/>
    <property type="evidence" value="ECO:0007669"/>
    <property type="project" value="TreeGrafter"/>
</dbReference>
<proteinExistence type="predicted"/>
<dbReference type="PANTHER" id="PTHR31302:SF25">
    <property type="entry name" value="PHOSPHOESTERASE"/>
    <property type="match status" value="1"/>
</dbReference>
<comment type="caution">
    <text evidence="2">The sequence shown here is derived from an EMBL/GenBank/DDBJ whole genome shotgun (WGS) entry which is preliminary data.</text>
</comment>
<reference evidence="2" key="1">
    <citation type="journal article" date="2014" name="Int. J. Syst. Evol. Microbiol.">
        <title>Complete genome sequence of Corynebacterium casei LMG S-19264T (=DSM 44701T), isolated from a smear-ripened cheese.</title>
        <authorList>
            <consortium name="US DOE Joint Genome Institute (JGI-PGF)"/>
            <person name="Walter F."/>
            <person name="Albersmeier A."/>
            <person name="Kalinowski J."/>
            <person name="Ruckert C."/>
        </authorList>
    </citation>
    <scope>NUCLEOTIDE SEQUENCE</scope>
    <source>
        <strain evidence="2">CCM 8433</strain>
    </source>
</reference>
<dbReference type="GO" id="GO:0009245">
    <property type="term" value="P:lipid A biosynthetic process"/>
    <property type="evidence" value="ECO:0007669"/>
    <property type="project" value="TreeGrafter"/>
</dbReference>
<feature type="domain" description="Calcineurin-like phosphoesterase" evidence="1">
    <location>
        <begin position="46"/>
        <end position="212"/>
    </location>
</feature>
<dbReference type="Pfam" id="PF00149">
    <property type="entry name" value="Metallophos"/>
    <property type="match status" value="1"/>
</dbReference>
<protein>
    <recommendedName>
        <fullName evidence="1">Calcineurin-like phosphoesterase domain-containing protein</fullName>
    </recommendedName>
</protein>
<dbReference type="AlphaFoldDB" id="A0A917N479"/>
<sequence length="272" mass="30159">MKMIKWLMLVAVLTLVLIPVYAFKIEPSFVKVNHMTFEQGTKENQMKVVQVSDIQLSEAYSEKRLDKIVRKVNQEQADILVFTGDLFDNYAQYAPVEEVVAALAAMQATTGKYAVWGNHDYGGGASRIYESVMNQGGFTVLRNSGQTLTMPNGGVLFIGGMDDSLLGNPSSAEVLAYRERYDYSIILTHEPDVADEFIDTDTQLVLAGHSHGGQINIPFIEAPTPPYARKYKKGLYQLSDGTSLYVNSGLGTATIHARFRVPPEISSFTIRF</sequence>
<dbReference type="EMBL" id="BMDT01000002">
    <property type="protein sequence ID" value="GGI65181.1"/>
    <property type="molecule type" value="Genomic_DNA"/>
</dbReference>
<accession>A0A917N479</accession>
<organism evidence="2 3">
    <name type="scientific">Enterococcus alcedinis</name>
    <dbReference type="NCBI Taxonomy" id="1274384"/>
    <lineage>
        <taxon>Bacteria</taxon>
        <taxon>Bacillati</taxon>
        <taxon>Bacillota</taxon>
        <taxon>Bacilli</taxon>
        <taxon>Lactobacillales</taxon>
        <taxon>Enterococcaceae</taxon>
        <taxon>Enterococcus</taxon>
    </lineage>
</organism>
<keyword evidence="3" id="KW-1185">Reference proteome</keyword>
<dbReference type="PANTHER" id="PTHR31302">
    <property type="entry name" value="TRANSMEMBRANE PROTEIN WITH METALLOPHOSPHOESTERASE DOMAIN-RELATED"/>
    <property type="match status" value="1"/>
</dbReference>
<dbReference type="InterPro" id="IPR051158">
    <property type="entry name" value="Metallophosphoesterase_sf"/>
</dbReference>
<dbReference type="SUPFAM" id="SSF56300">
    <property type="entry name" value="Metallo-dependent phosphatases"/>
    <property type="match status" value="1"/>
</dbReference>
<gene>
    <name evidence="2" type="ORF">GCM10011482_08350</name>
</gene>
<name>A0A917N479_9ENTE</name>
<dbReference type="CDD" id="cd07385">
    <property type="entry name" value="MPP_YkuE_C"/>
    <property type="match status" value="1"/>
</dbReference>
<evidence type="ECO:0000313" key="3">
    <source>
        <dbReference type="Proteomes" id="UP000622610"/>
    </source>
</evidence>
<dbReference type="Gene3D" id="3.60.21.10">
    <property type="match status" value="1"/>
</dbReference>
<reference evidence="2" key="2">
    <citation type="submission" date="2020-09" db="EMBL/GenBank/DDBJ databases">
        <authorList>
            <person name="Sun Q."/>
            <person name="Sedlacek I."/>
        </authorList>
    </citation>
    <scope>NUCLEOTIDE SEQUENCE</scope>
    <source>
        <strain evidence="2">CCM 8433</strain>
    </source>
</reference>
<dbReference type="InterPro" id="IPR004843">
    <property type="entry name" value="Calcineurin-like_PHP"/>
</dbReference>
<evidence type="ECO:0000259" key="1">
    <source>
        <dbReference type="Pfam" id="PF00149"/>
    </source>
</evidence>
<dbReference type="GO" id="GO:0016020">
    <property type="term" value="C:membrane"/>
    <property type="evidence" value="ECO:0007669"/>
    <property type="project" value="GOC"/>
</dbReference>
<evidence type="ECO:0000313" key="2">
    <source>
        <dbReference type="EMBL" id="GGI65181.1"/>
    </source>
</evidence>